<dbReference type="AlphaFoldDB" id="G8LXJ2"/>
<accession>G8LXJ2</accession>
<dbReference type="InterPro" id="IPR032599">
    <property type="entry name" value="YcdB/YcdC_rep_domain"/>
</dbReference>
<name>G8LXJ2_ACECE</name>
<feature type="signal peptide" evidence="2">
    <location>
        <begin position="1"/>
        <end position="25"/>
    </location>
</feature>
<gene>
    <name evidence="4" type="ordered locus">Clocl_1026</name>
</gene>
<dbReference type="STRING" id="720554.Clocl_1026"/>
<dbReference type="InterPro" id="IPR001119">
    <property type="entry name" value="SLH_dom"/>
</dbReference>
<dbReference type="HOGENOM" id="CLU_019560_0_0_9"/>
<reference evidence="5" key="1">
    <citation type="submission" date="2011-12" db="EMBL/GenBank/DDBJ databases">
        <title>Complete sequence of Clostridium clariflavum DSM 19732.</title>
        <authorList>
            <consortium name="US DOE Joint Genome Institute"/>
            <person name="Lucas S."/>
            <person name="Han J."/>
            <person name="Lapidus A."/>
            <person name="Cheng J.-F."/>
            <person name="Goodwin L."/>
            <person name="Pitluck S."/>
            <person name="Peters L."/>
            <person name="Teshima H."/>
            <person name="Detter J.C."/>
            <person name="Han C."/>
            <person name="Tapia R."/>
            <person name="Land M."/>
            <person name="Hauser L."/>
            <person name="Kyrpides N."/>
            <person name="Ivanova N."/>
            <person name="Pagani I."/>
            <person name="Kitzmiller T."/>
            <person name="Lynd L."/>
            <person name="Izquierdo J."/>
            <person name="Woyke T."/>
        </authorList>
    </citation>
    <scope>NUCLEOTIDE SEQUENCE [LARGE SCALE GENOMIC DNA]</scope>
    <source>
        <strain evidence="5">DSM 19732 / NBRC 101661 / EBR45</strain>
    </source>
</reference>
<dbReference type="KEGG" id="ccl:Clocl_1026"/>
<keyword evidence="1" id="KW-0677">Repeat</keyword>
<dbReference type="GO" id="GO:0006508">
    <property type="term" value="P:proteolysis"/>
    <property type="evidence" value="ECO:0007669"/>
    <property type="project" value="UniProtKB-KW"/>
</dbReference>
<dbReference type="OrthoDB" id="2473368at2"/>
<evidence type="ECO:0000259" key="3">
    <source>
        <dbReference type="PROSITE" id="PS51272"/>
    </source>
</evidence>
<feature type="domain" description="SLH" evidence="3">
    <location>
        <begin position="673"/>
        <end position="728"/>
    </location>
</feature>
<feature type="chain" id="PRO_5003510934" evidence="2">
    <location>
        <begin position="26"/>
        <end position="728"/>
    </location>
</feature>
<dbReference type="GO" id="GO:0008237">
    <property type="term" value="F:metallopeptidase activity"/>
    <property type="evidence" value="ECO:0007669"/>
    <property type="project" value="UniProtKB-KW"/>
</dbReference>
<dbReference type="EMBL" id="CP003065">
    <property type="protein sequence ID" value="AEV67703.1"/>
    <property type="molecule type" value="Genomic_DNA"/>
</dbReference>
<evidence type="ECO:0000256" key="2">
    <source>
        <dbReference type="SAM" id="SignalP"/>
    </source>
</evidence>
<keyword evidence="4" id="KW-0378">Hydrolase</keyword>
<keyword evidence="2" id="KW-0732">Signal</keyword>
<evidence type="ECO:0000313" key="4">
    <source>
        <dbReference type="EMBL" id="AEV67703.1"/>
    </source>
</evidence>
<dbReference type="eggNOG" id="ENOG502ZA5A">
    <property type="taxonomic scope" value="Bacteria"/>
</dbReference>
<evidence type="ECO:0000256" key="1">
    <source>
        <dbReference type="ARBA" id="ARBA00022737"/>
    </source>
</evidence>
<dbReference type="Pfam" id="PF16244">
    <property type="entry name" value="DUF4901"/>
    <property type="match status" value="2"/>
</dbReference>
<dbReference type="Pfam" id="PF00395">
    <property type="entry name" value="SLH"/>
    <property type="match status" value="2"/>
</dbReference>
<dbReference type="PROSITE" id="PS51257">
    <property type="entry name" value="PROKAR_LIPOPROTEIN"/>
    <property type="match status" value="1"/>
</dbReference>
<evidence type="ECO:0000313" key="5">
    <source>
        <dbReference type="Proteomes" id="UP000005435"/>
    </source>
</evidence>
<dbReference type="Proteomes" id="UP000005435">
    <property type="component" value="Chromosome"/>
</dbReference>
<keyword evidence="5" id="KW-1185">Reference proteome</keyword>
<proteinExistence type="predicted"/>
<dbReference type="RefSeq" id="WP_014254321.1">
    <property type="nucleotide sequence ID" value="NC_016627.1"/>
</dbReference>
<reference evidence="4 5" key="2">
    <citation type="journal article" date="2012" name="Stand. Genomic Sci.">
        <title>Complete Genome Sequence of Clostridium clariflavum DSM 19732.</title>
        <authorList>
            <person name="Izquierdo J.A."/>
            <person name="Goodwin L."/>
            <person name="Davenport K.W."/>
            <person name="Teshima H."/>
            <person name="Bruce D."/>
            <person name="Detter C."/>
            <person name="Tapia R."/>
            <person name="Han S."/>
            <person name="Land M."/>
            <person name="Hauser L."/>
            <person name="Jeffries C.D."/>
            <person name="Han J."/>
            <person name="Pitluck S."/>
            <person name="Nolan M."/>
            <person name="Chen A."/>
            <person name="Huntemann M."/>
            <person name="Mavromatis K."/>
            <person name="Mikhailova N."/>
            <person name="Liolios K."/>
            <person name="Woyke T."/>
            <person name="Lynd L.R."/>
        </authorList>
    </citation>
    <scope>NUCLEOTIDE SEQUENCE [LARGE SCALE GENOMIC DNA]</scope>
    <source>
        <strain evidence="5">DSM 19732 / NBRC 101661 / EBR45</strain>
    </source>
</reference>
<organism evidence="4 5">
    <name type="scientific">Acetivibrio clariflavus (strain DSM 19732 / NBRC 101661 / EBR45)</name>
    <name type="common">Clostridium clariflavum</name>
    <dbReference type="NCBI Taxonomy" id="720554"/>
    <lineage>
        <taxon>Bacteria</taxon>
        <taxon>Bacillati</taxon>
        <taxon>Bacillota</taxon>
        <taxon>Clostridia</taxon>
        <taxon>Eubacteriales</taxon>
        <taxon>Oscillospiraceae</taxon>
        <taxon>Acetivibrio</taxon>
    </lineage>
</organism>
<keyword evidence="4" id="KW-0482">Metalloprotease</keyword>
<dbReference type="PROSITE" id="PS51272">
    <property type="entry name" value="SLH"/>
    <property type="match status" value="1"/>
</dbReference>
<sequence length="728" mass="83589" precursor="true">MYKKIAFILAVAVLTIACMPAYTFAADEGLEKAIKTVKQYFSIPDNFTEFDYGINSAGDRKIWQLNWTSKDGDGLVGASVDSNGDIISYIFYDNTDYNSSKKIPKISRQEAQAKAEEIIKKINPGIFENLKFVDSFAYQGMLNDDAYYFTYIRTHNGIPLPENNICVGINRNTGEVRQYTKQWNNDTVFPSSEKALSIEEAQKAYIENLGLRLTYYSRNNGDKTEVYAAYTPIFESDYYIDAITGEKVYLGYSYNGAEEWSYDGALKNVAVGRGETVALSPQEIDAINEVSKLLTQEEAEKKVREIKLFELDENYIVNSASLSTSWTSKNDFAWNLYFEKEVSGTNKEYDFLYIAVDAKTGEIRSFSRPFSNIEDIEPKFDKEASKAEVEKVIKELQPEKFAQTEYQELYNDRIYNNTNEKPKTYGFSYVRKVNGVLFPENNISVTFDAVNGKIVNFYTRWSEVDFPSVEKVIPLSEIYEKLFSEIGLKLQYRIDTNAQNNSEELAYEKIDIIQAYNKNIKLRLIYAFDEGKPIRFDAFSGEILDYEGKPYKENKIQEYNDISGHYAEDIIKLLAEMGIALEGPEFKPNEEIKQKDFLLLISQIIDGGYRFFGKTALKENKEIEDLYTLLIREGIVKQNEKDPEAPLTREESVKFIIRVLRYDKIAELTDIFNCTFKDKDDISSDLIGYVVLAKGLKLVSGDGEYFRPKNKLTRADAILIIYNYLNIL</sequence>
<protein>
    <submittedName>
        <fullName evidence="4">Zinc metalloprotease (Elastase)</fullName>
    </submittedName>
</protein>
<keyword evidence="4" id="KW-0645">Protease</keyword>